<evidence type="ECO:0000313" key="8">
    <source>
        <dbReference type="Proteomes" id="UP000187608"/>
    </source>
</evidence>
<evidence type="ECO:0000256" key="3">
    <source>
        <dbReference type="ARBA" id="ARBA00022692"/>
    </source>
</evidence>
<dbReference type="OrthoDB" id="2690036at2"/>
<keyword evidence="8" id="KW-1185">Reference proteome</keyword>
<dbReference type="AlphaFoldDB" id="A0A1N7IM09"/>
<keyword evidence="5 6" id="KW-0472">Membrane</keyword>
<dbReference type="Proteomes" id="UP000187608">
    <property type="component" value="Unassembled WGS sequence"/>
</dbReference>
<accession>A0A1N7IM09</accession>
<keyword evidence="4 6" id="KW-1133">Transmembrane helix</keyword>
<name>A0A1N7IM09_9BACI</name>
<evidence type="ECO:0000256" key="2">
    <source>
        <dbReference type="ARBA" id="ARBA00022475"/>
    </source>
</evidence>
<dbReference type="InterPro" id="IPR010343">
    <property type="entry name" value="ArAE_1"/>
</dbReference>
<dbReference type="PANTHER" id="PTHR40064">
    <property type="entry name" value="MEMBRANE PROTEIN-RELATED"/>
    <property type="match status" value="1"/>
</dbReference>
<feature type="transmembrane region" description="Helical" evidence="6">
    <location>
        <begin position="67"/>
        <end position="93"/>
    </location>
</feature>
<dbReference type="STRING" id="570947.SAMN05421687_101532"/>
<feature type="transmembrane region" description="Helical" evidence="6">
    <location>
        <begin position="21"/>
        <end position="47"/>
    </location>
</feature>
<dbReference type="InterPro" id="IPR052984">
    <property type="entry name" value="UPF0421"/>
</dbReference>
<dbReference type="Pfam" id="PF06081">
    <property type="entry name" value="ArAE_1"/>
    <property type="match status" value="1"/>
</dbReference>
<evidence type="ECO:0000256" key="6">
    <source>
        <dbReference type="SAM" id="Phobius"/>
    </source>
</evidence>
<keyword evidence="3 6" id="KW-0812">Transmembrane</keyword>
<protein>
    <submittedName>
        <fullName evidence="7">Uncharacterized membrane protein YgaE, UPF0421/DUF939 family</fullName>
    </submittedName>
</protein>
<evidence type="ECO:0000256" key="4">
    <source>
        <dbReference type="ARBA" id="ARBA00022989"/>
    </source>
</evidence>
<dbReference type="PANTHER" id="PTHR40064:SF1">
    <property type="entry name" value="MEMBRANE PROTEIN"/>
    <property type="match status" value="1"/>
</dbReference>
<feature type="transmembrane region" description="Helical" evidence="6">
    <location>
        <begin position="128"/>
        <end position="150"/>
    </location>
</feature>
<proteinExistence type="predicted"/>
<gene>
    <name evidence="7" type="ORF">SAMN05421687_101532</name>
</gene>
<dbReference type="RefSeq" id="WP_076556788.1">
    <property type="nucleotide sequence ID" value="NZ_FTOC01000001.1"/>
</dbReference>
<evidence type="ECO:0000313" key="7">
    <source>
        <dbReference type="EMBL" id="SIS38109.1"/>
    </source>
</evidence>
<comment type="subcellular location">
    <subcellularLocation>
        <location evidence="1">Cell membrane</location>
        <topology evidence="1">Multi-pass membrane protein</topology>
    </subcellularLocation>
</comment>
<evidence type="ECO:0000256" key="5">
    <source>
        <dbReference type="ARBA" id="ARBA00023136"/>
    </source>
</evidence>
<evidence type="ECO:0000256" key="1">
    <source>
        <dbReference type="ARBA" id="ARBA00004651"/>
    </source>
</evidence>
<dbReference type="EMBL" id="FTOC01000001">
    <property type="protein sequence ID" value="SIS38109.1"/>
    <property type="molecule type" value="Genomic_DNA"/>
</dbReference>
<organism evidence="7 8">
    <name type="scientific">Salimicrobium flavidum</name>
    <dbReference type="NCBI Taxonomy" id="570947"/>
    <lineage>
        <taxon>Bacteria</taxon>
        <taxon>Bacillati</taxon>
        <taxon>Bacillota</taxon>
        <taxon>Bacilli</taxon>
        <taxon>Bacillales</taxon>
        <taxon>Bacillaceae</taxon>
        <taxon>Salimicrobium</taxon>
    </lineage>
</organism>
<reference evidence="8" key="1">
    <citation type="submission" date="2017-01" db="EMBL/GenBank/DDBJ databases">
        <authorList>
            <person name="Varghese N."/>
            <person name="Submissions S."/>
        </authorList>
    </citation>
    <scope>NUCLEOTIDE SEQUENCE [LARGE SCALE GENOMIC DNA]</scope>
    <source>
        <strain evidence="8">DSM 23127</strain>
    </source>
</reference>
<keyword evidence="2" id="KW-1003">Cell membrane</keyword>
<sequence length="359" mass="40952">MKQYLKHFKLFGGRTIKTGISVFLTALICSIFNLPVIFAVITAVVTIEHTAVASIRKAAVRFPASAIGALIAVLMYSMFGKGALTFGLAAMLTIGICHKLKLDEGILVATITAIAMIPDFGGSEIVSFITRLGTTSIGIVVSTLVNFFLLPPNYTPTILQNLHAMNKTSSQLLSSIILDITHTAKHKKALTKRLHRQLTSRLERTENLLNFQREEWNYHRHSRKDLKQLVYVKEHLSLMHQLAHHLGNMIFAREASPSFSQSEVDLLQNLSTHFEQTIMDDHHEISEEQFKLIEELDRLFWKWREEHIQKNYGFRHHFASEVVLVYELLSFHDVLEEMNQLTSKHRAHIMSNDEKKKKG</sequence>
<dbReference type="GO" id="GO:0005886">
    <property type="term" value="C:plasma membrane"/>
    <property type="evidence" value="ECO:0007669"/>
    <property type="project" value="UniProtKB-SubCell"/>
</dbReference>